<organism evidence="1 2">
    <name type="scientific">Colocasia esculenta</name>
    <name type="common">Wild taro</name>
    <name type="synonym">Arum esculentum</name>
    <dbReference type="NCBI Taxonomy" id="4460"/>
    <lineage>
        <taxon>Eukaryota</taxon>
        <taxon>Viridiplantae</taxon>
        <taxon>Streptophyta</taxon>
        <taxon>Embryophyta</taxon>
        <taxon>Tracheophyta</taxon>
        <taxon>Spermatophyta</taxon>
        <taxon>Magnoliopsida</taxon>
        <taxon>Liliopsida</taxon>
        <taxon>Araceae</taxon>
        <taxon>Aroideae</taxon>
        <taxon>Colocasieae</taxon>
        <taxon>Colocasia</taxon>
    </lineage>
</organism>
<dbReference type="EMBL" id="NMUH01001172">
    <property type="protein sequence ID" value="MQL89722.1"/>
    <property type="molecule type" value="Genomic_DNA"/>
</dbReference>
<keyword evidence="2" id="KW-1185">Reference proteome</keyword>
<proteinExistence type="predicted"/>
<protein>
    <submittedName>
        <fullName evidence="1">Uncharacterized protein</fullName>
    </submittedName>
</protein>
<evidence type="ECO:0000313" key="1">
    <source>
        <dbReference type="EMBL" id="MQL89722.1"/>
    </source>
</evidence>
<dbReference type="Proteomes" id="UP000652761">
    <property type="component" value="Unassembled WGS sequence"/>
</dbReference>
<sequence>MFIPLEAPDTPDVTTFYDLRLDYGTYPAVATPDTSNVVNVPQKEAGLRFENVGHRGPMRAWKPDFEIVRAWKPDLKL</sequence>
<evidence type="ECO:0000313" key="2">
    <source>
        <dbReference type="Proteomes" id="UP000652761"/>
    </source>
</evidence>
<name>A0A843UU16_COLES</name>
<gene>
    <name evidence="1" type="ORF">Taro_022296</name>
</gene>
<reference evidence="1" key="1">
    <citation type="submission" date="2017-07" db="EMBL/GenBank/DDBJ databases">
        <title>Taro Niue Genome Assembly and Annotation.</title>
        <authorList>
            <person name="Atibalentja N."/>
            <person name="Keating K."/>
            <person name="Fields C.J."/>
        </authorList>
    </citation>
    <scope>NUCLEOTIDE SEQUENCE</scope>
    <source>
        <strain evidence="1">Niue_2</strain>
        <tissue evidence="1">Leaf</tissue>
    </source>
</reference>
<dbReference type="AlphaFoldDB" id="A0A843UU16"/>
<accession>A0A843UU16</accession>
<comment type="caution">
    <text evidence="1">The sequence shown here is derived from an EMBL/GenBank/DDBJ whole genome shotgun (WGS) entry which is preliminary data.</text>
</comment>